<evidence type="ECO:0000313" key="2">
    <source>
        <dbReference type="EMBL" id="KAF7131362.1"/>
    </source>
</evidence>
<keyword evidence="4" id="KW-1185">Reference proteome</keyword>
<evidence type="ECO:0000313" key="4">
    <source>
        <dbReference type="Proteomes" id="UP000630445"/>
    </source>
</evidence>
<organism evidence="2 4">
    <name type="scientific">Aspergillus hiratsukae</name>
    <dbReference type="NCBI Taxonomy" id="1194566"/>
    <lineage>
        <taxon>Eukaryota</taxon>
        <taxon>Fungi</taxon>
        <taxon>Dikarya</taxon>
        <taxon>Ascomycota</taxon>
        <taxon>Pezizomycotina</taxon>
        <taxon>Eurotiomycetes</taxon>
        <taxon>Eurotiomycetidae</taxon>
        <taxon>Eurotiales</taxon>
        <taxon>Aspergillaceae</taxon>
        <taxon>Aspergillus</taxon>
        <taxon>Aspergillus subgen. Fumigati</taxon>
    </lineage>
</organism>
<gene>
    <name evidence="2" type="ORF">CNMCM5793_004533</name>
    <name evidence="3" type="ORF">CNMCM6106_004748</name>
</gene>
<dbReference type="OrthoDB" id="412788at2759"/>
<comment type="caution">
    <text evidence="2">The sequence shown here is derived from an EMBL/GenBank/DDBJ whole genome shotgun (WGS) entry which is preliminary data.</text>
</comment>
<dbReference type="InterPro" id="IPR044053">
    <property type="entry name" value="AsaB-like"/>
</dbReference>
<dbReference type="AlphaFoldDB" id="A0A8H6PFK8"/>
<dbReference type="GO" id="GO:0016491">
    <property type="term" value="F:oxidoreductase activity"/>
    <property type="evidence" value="ECO:0007669"/>
    <property type="project" value="InterPro"/>
</dbReference>
<dbReference type="PANTHER" id="PTHR34598:SF3">
    <property type="entry name" value="OXIDOREDUCTASE AN1597"/>
    <property type="match status" value="1"/>
</dbReference>
<dbReference type="Proteomes" id="UP000662466">
    <property type="component" value="Unassembled WGS sequence"/>
</dbReference>
<proteinExistence type="inferred from homology"/>
<dbReference type="EMBL" id="JACBAD010001851">
    <property type="protein sequence ID" value="KAF7131362.1"/>
    <property type="molecule type" value="Genomic_DNA"/>
</dbReference>
<comment type="similarity">
    <text evidence="1">Belongs to the asaB hydroxylase/desaturase family.</text>
</comment>
<name>A0A8H6PFK8_9EURO</name>
<evidence type="ECO:0000256" key="1">
    <source>
        <dbReference type="ARBA" id="ARBA00023604"/>
    </source>
</evidence>
<protein>
    <submittedName>
        <fullName evidence="2">Uncharacterized protein</fullName>
    </submittedName>
</protein>
<sequence length="266" mass="30055">MAGTVRTTLNYYPSSGFNKMQLSPLEMFRRPFDPREVAITDIRGREADFHLDTHGFALHPTSAAIFPLQGEIPSLNTSTRRQKLLLKRATGATRVNAFSHLIRNVSFEEMQQKAITTLLGSQLAGNARTRPRAQMRQSSFRRLDGQSSMYGGRWSLSAETPWGSAIDEELVDLQTHLPSSREDKYKSLSKGASFGSFRVKYSDRHRWYYASGMTPQEVLPIKIFDSKNDESIARITPHSSFSDPSTDLGLPPRSSLEVRCLVYFEN</sequence>
<dbReference type="Proteomes" id="UP000630445">
    <property type="component" value="Unassembled WGS sequence"/>
</dbReference>
<dbReference type="EMBL" id="JACBAF010002018">
    <property type="protein sequence ID" value="KAF7169861.1"/>
    <property type="molecule type" value="Genomic_DNA"/>
</dbReference>
<accession>A0A8H6PFK8</accession>
<reference evidence="2" key="1">
    <citation type="submission" date="2020-06" db="EMBL/GenBank/DDBJ databases">
        <title>Draft genome sequences of strains closely related to Aspergillus parafelis and Aspergillus hiratsukae.</title>
        <authorList>
            <person name="Dos Santos R.A.C."/>
            <person name="Rivero-Menendez O."/>
            <person name="Steenwyk J.L."/>
            <person name="Mead M.E."/>
            <person name="Goldman G.H."/>
            <person name="Alastruey-Izquierdo A."/>
            <person name="Rokas A."/>
        </authorList>
    </citation>
    <scope>NUCLEOTIDE SEQUENCE</scope>
    <source>
        <strain evidence="2">CNM-CM5793</strain>
        <strain evidence="3">CNM-CM6106</strain>
    </source>
</reference>
<evidence type="ECO:0000313" key="3">
    <source>
        <dbReference type="EMBL" id="KAF7169861.1"/>
    </source>
</evidence>
<dbReference type="PANTHER" id="PTHR34598">
    <property type="entry name" value="BLL6449 PROTEIN"/>
    <property type="match status" value="1"/>
</dbReference>